<accession>A0A1E7K271</accession>
<evidence type="ECO:0000256" key="1">
    <source>
        <dbReference type="ARBA" id="ARBA00004651"/>
    </source>
</evidence>
<feature type="transmembrane region" description="Helical" evidence="6">
    <location>
        <begin position="168"/>
        <end position="191"/>
    </location>
</feature>
<comment type="subcellular location">
    <subcellularLocation>
        <location evidence="1">Cell membrane</location>
        <topology evidence="1">Multi-pass membrane protein</topology>
    </subcellularLocation>
</comment>
<gene>
    <name evidence="8" type="ORF">AN217_09470</name>
</gene>
<evidence type="ECO:0000313" key="9">
    <source>
        <dbReference type="Proteomes" id="UP000175829"/>
    </source>
</evidence>
<dbReference type="AlphaFoldDB" id="A0A1E7K271"/>
<keyword evidence="3 6" id="KW-0812">Transmembrane</keyword>
<name>A0A1E7K271_9ACTN</name>
<dbReference type="Pfam" id="PF07690">
    <property type="entry name" value="MFS_1"/>
    <property type="match status" value="1"/>
</dbReference>
<dbReference type="Proteomes" id="UP000175829">
    <property type="component" value="Unassembled WGS sequence"/>
</dbReference>
<feature type="transmembrane region" description="Helical" evidence="6">
    <location>
        <begin position="12"/>
        <end position="37"/>
    </location>
</feature>
<dbReference type="PANTHER" id="PTHR43124">
    <property type="entry name" value="PURINE EFFLUX PUMP PBUE"/>
    <property type="match status" value="1"/>
</dbReference>
<comment type="caution">
    <text evidence="8">The sequence shown here is derived from an EMBL/GenBank/DDBJ whole genome shotgun (WGS) entry which is preliminary data.</text>
</comment>
<dbReference type="PATRIC" id="fig|943816.4.peg.1292"/>
<keyword evidence="5 6" id="KW-0472">Membrane</keyword>
<evidence type="ECO:0000313" key="8">
    <source>
        <dbReference type="EMBL" id="OEU98022.1"/>
    </source>
</evidence>
<feature type="domain" description="Major facilitator superfamily (MFS) profile" evidence="7">
    <location>
        <begin position="14"/>
        <end position="392"/>
    </location>
</feature>
<keyword evidence="2" id="KW-1003">Cell membrane</keyword>
<dbReference type="GO" id="GO:0022857">
    <property type="term" value="F:transmembrane transporter activity"/>
    <property type="evidence" value="ECO:0007669"/>
    <property type="project" value="InterPro"/>
</dbReference>
<evidence type="ECO:0000256" key="3">
    <source>
        <dbReference type="ARBA" id="ARBA00022692"/>
    </source>
</evidence>
<dbReference type="PANTHER" id="PTHR43124:SF10">
    <property type="entry name" value="PURINE EFFLUX PUMP PBUE"/>
    <property type="match status" value="1"/>
</dbReference>
<feature type="transmembrane region" description="Helical" evidence="6">
    <location>
        <begin position="304"/>
        <end position="320"/>
    </location>
</feature>
<reference evidence="8 9" key="1">
    <citation type="journal article" date="2016" name="Front. Microbiol.">
        <title>Comparative Genomics Analysis of Streptomyces Species Reveals Their Adaptation to the Marine Environment and Their Diversity at the Genomic Level.</title>
        <authorList>
            <person name="Tian X."/>
            <person name="Zhang Z."/>
            <person name="Yang T."/>
            <person name="Chen M."/>
            <person name="Li J."/>
            <person name="Chen F."/>
            <person name="Yang J."/>
            <person name="Li W."/>
            <person name="Zhang B."/>
            <person name="Zhang Z."/>
            <person name="Wu J."/>
            <person name="Zhang C."/>
            <person name="Long L."/>
            <person name="Xiao J."/>
        </authorList>
    </citation>
    <scope>NUCLEOTIDE SEQUENCE [LARGE SCALE GENOMIC DNA]</scope>
    <source>
        <strain evidence="8 9">SCSIO M10379</strain>
    </source>
</reference>
<organism evidence="8 9">
    <name type="scientific">Streptomyces qinglanensis</name>
    <dbReference type="NCBI Taxonomy" id="943816"/>
    <lineage>
        <taxon>Bacteria</taxon>
        <taxon>Bacillati</taxon>
        <taxon>Actinomycetota</taxon>
        <taxon>Actinomycetes</taxon>
        <taxon>Kitasatosporales</taxon>
        <taxon>Streptomycetaceae</taxon>
        <taxon>Streptomyces</taxon>
    </lineage>
</organism>
<feature type="transmembrane region" description="Helical" evidence="6">
    <location>
        <begin position="244"/>
        <end position="265"/>
    </location>
</feature>
<feature type="transmembrane region" description="Helical" evidence="6">
    <location>
        <begin position="49"/>
        <end position="72"/>
    </location>
</feature>
<proteinExistence type="predicted"/>
<dbReference type="Gene3D" id="1.20.1250.20">
    <property type="entry name" value="MFS general substrate transporter like domains"/>
    <property type="match status" value="1"/>
</dbReference>
<dbReference type="PROSITE" id="PS50850">
    <property type="entry name" value="MFS"/>
    <property type="match status" value="1"/>
</dbReference>
<feature type="transmembrane region" description="Helical" evidence="6">
    <location>
        <begin position="341"/>
        <end position="364"/>
    </location>
</feature>
<dbReference type="InterPro" id="IPR050189">
    <property type="entry name" value="MFS_Efflux_Transporters"/>
</dbReference>
<feature type="transmembrane region" description="Helical" evidence="6">
    <location>
        <begin position="138"/>
        <end position="162"/>
    </location>
</feature>
<dbReference type="RefSeq" id="WP_069991356.1">
    <property type="nucleotide sequence ID" value="NZ_LJGV01000022.1"/>
</dbReference>
<keyword evidence="4 6" id="KW-1133">Transmembrane helix</keyword>
<feature type="transmembrane region" description="Helical" evidence="6">
    <location>
        <begin position="110"/>
        <end position="131"/>
    </location>
</feature>
<evidence type="ECO:0000256" key="6">
    <source>
        <dbReference type="SAM" id="Phobius"/>
    </source>
</evidence>
<evidence type="ECO:0000256" key="5">
    <source>
        <dbReference type="ARBA" id="ARBA00023136"/>
    </source>
</evidence>
<evidence type="ECO:0000259" key="7">
    <source>
        <dbReference type="PROSITE" id="PS50850"/>
    </source>
</evidence>
<evidence type="ECO:0000256" key="2">
    <source>
        <dbReference type="ARBA" id="ARBA00022475"/>
    </source>
</evidence>
<feature type="transmembrane region" description="Helical" evidence="6">
    <location>
        <begin position="84"/>
        <end position="104"/>
    </location>
</feature>
<evidence type="ECO:0000256" key="4">
    <source>
        <dbReference type="ARBA" id="ARBA00022989"/>
    </source>
</evidence>
<dbReference type="GO" id="GO:0005886">
    <property type="term" value="C:plasma membrane"/>
    <property type="evidence" value="ECO:0007669"/>
    <property type="project" value="UniProtKB-SubCell"/>
</dbReference>
<dbReference type="InterPro" id="IPR020846">
    <property type="entry name" value="MFS_dom"/>
</dbReference>
<sequence length="413" mass="40800">MSTPTAAVGRLPNWLHILFLTLVATATDEFIIAGLLPRIADDLDVGVPAAGQLVTVFAVVYALGAPTLAVLCERFARRTVTATGLALFVAANIAAALAPGYWWLLAARVAAALCAAVVTAAAFATAAAGAPPGAQGRYLGYVTAGMTTALFTGVPVGAWLGGAFGWRATFWLIAAVGAVAALGVLATAPAVPGTAPVPLRRRLAPLRQAAVLRVVAVTFLAASGGLMFYTYLGSYTAEVAAGSYGLLSLLLLLVGAAGLAGALLAGRAADAWGPRRGLLLVLGGHALTLGAAAVAAFAGGTGPAVLALVLGCWAVFAWGLNPPVQGSVLAAAGPEAGMTALALNISGLYLGTGVAGALGGAVIGAAGVRWIPVAAAALLLCAFSLALLPDRTGRQPTGLTGSATAAEPSPTVR</sequence>
<feature type="transmembrane region" description="Helical" evidence="6">
    <location>
        <begin position="277"/>
        <end position="298"/>
    </location>
</feature>
<dbReference type="InterPro" id="IPR036259">
    <property type="entry name" value="MFS_trans_sf"/>
</dbReference>
<feature type="transmembrane region" description="Helical" evidence="6">
    <location>
        <begin position="211"/>
        <end position="232"/>
    </location>
</feature>
<dbReference type="EMBL" id="LJGV01000022">
    <property type="protein sequence ID" value="OEU98022.1"/>
    <property type="molecule type" value="Genomic_DNA"/>
</dbReference>
<dbReference type="InterPro" id="IPR011701">
    <property type="entry name" value="MFS"/>
</dbReference>
<protein>
    <submittedName>
        <fullName evidence="8">Arabinose ABC transporter permease</fullName>
    </submittedName>
</protein>
<feature type="transmembrane region" description="Helical" evidence="6">
    <location>
        <begin position="370"/>
        <end position="388"/>
    </location>
</feature>
<dbReference type="SUPFAM" id="SSF103473">
    <property type="entry name" value="MFS general substrate transporter"/>
    <property type="match status" value="1"/>
</dbReference>